<evidence type="ECO:0000313" key="2">
    <source>
        <dbReference type="EMBL" id="KPA90345.1"/>
    </source>
</evidence>
<accession>A0A0N0VJU3</accession>
<sequence length="230" mass="25866">MYAKMATPCQQRLSFAIGVGLHYRPGCCSAKVADQVLYAYLKCGGRNSGMGLKALLYGWITYWVISWLTSLGIFYSDIALDSDLHRWLPVIARAESYFVANGQLDFLKKAAWIYEKDFMLLTCMMVWVCLFCRFSLKGSFLTFFRVSSYRQSWISFAGLLVCAGLISTVIFGPDVGQSTRGIYENQLYRLSVFFGAMHSTLVLPPLVSAIAFSLGSFLDPIKDRTTALRH</sequence>
<comment type="caution">
    <text evidence="2">The sequence shown here is derived from an EMBL/GenBank/DDBJ whole genome shotgun (WGS) entry which is preliminary data.</text>
</comment>
<organism evidence="2 3">
    <name type="scientific">Pseudomonas asplenii</name>
    <dbReference type="NCBI Taxonomy" id="53407"/>
    <lineage>
        <taxon>Bacteria</taxon>
        <taxon>Pseudomonadati</taxon>
        <taxon>Pseudomonadota</taxon>
        <taxon>Gammaproteobacteria</taxon>
        <taxon>Pseudomonadales</taxon>
        <taxon>Pseudomonadaceae</taxon>
        <taxon>Pseudomonas</taxon>
    </lineage>
</organism>
<keyword evidence="1" id="KW-0812">Transmembrane</keyword>
<feature type="transmembrane region" description="Helical" evidence="1">
    <location>
        <begin position="156"/>
        <end position="175"/>
    </location>
</feature>
<dbReference type="PATRIC" id="fig|50340.43.peg.448"/>
<protein>
    <submittedName>
        <fullName evidence="2">Uncharacterized protein</fullName>
    </submittedName>
</protein>
<keyword evidence="1" id="KW-0472">Membrane</keyword>
<dbReference type="AlphaFoldDB" id="A0A0N0VJU3"/>
<keyword evidence="1" id="KW-1133">Transmembrane helix</keyword>
<dbReference type="Proteomes" id="UP000037931">
    <property type="component" value="Unassembled WGS sequence"/>
</dbReference>
<dbReference type="STRING" id="50340.PF66_03153"/>
<dbReference type="EMBL" id="JSYZ01000010">
    <property type="protein sequence ID" value="KPA90345.1"/>
    <property type="molecule type" value="Genomic_DNA"/>
</dbReference>
<gene>
    <name evidence="2" type="ORF">PF66_03153</name>
</gene>
<feature type="transmembrane region" description="Helical" evidence="1">
    <location>
        <begin position="187"/>
        <end position="214"/>
    </location>
</feature>
<proteinExistence type="predicted"/>
<dbReference type="OrthoDB" id="7030371at2"/>
<evidence type="ECO:0000313" key="3">
    <source>
        <dbReference type="Proteomes" id="UP000037931"/>
    </source>
</evidence>
<keyword evidence="3" id="KW-1185">Reference proteome</keyword>
<reference evidence="2 3" key="1">
    <citation type="journal article" date="2015" name="PLoS ONE">
        <title>Rice-Infecting Pseudomonas Genomes Are Highly Accessorized and Harbor Multiple Putative Virulence Mechanisms to Cause Sheath Brown Rot.</title>
        <authorList>
            <person name="Quibod I.L."/>
            <person name="Grande G."/>
            <person name="Oreiro E.G."/>
            <person name="Borja F.N."/>
            <person name="Dossa G.S."/>
            <person name="Mauleon R."/>
            <person name="Cruz C.V."/>
            <person name="Oliva R."/>
        </authorList>
    </citation>
    <scope>NUCLEOTIDE SEQUENCE [LARGE SCALE GENOMIC DNA]</scope>
    <source>
        <strain evidence="2 3">IRRI 6609</strain>
    </source>
</reference>
<name>A0A0N0VJU3_9PSED</name>
<evidence type="ECO:0000256" key="1">
    <source>
        <dbReference type="SAM" id="Phobius"/>
    </source>
</evidence>
<feature type="transmembrane region" description="Helical" evidence="1">
    <location>
        <begin position="54"/>
        <end position="76"/>
    </location>
</feature>
<dbReference type="RefSeq" id="WP_152973032.1">
    <property type="nucleotide sequence ID" value="NZ_JSYZ01000010.1"/>
</dbReference>
<feature type="transmembrane region" description="Helical" evidence="1">
    <location>
        <begin position="118"/>
        <end position="136"/>
    </location>
</feature>